<organism evidence="1 2">
    <name type="scientific">Sphingomonas bisphenolicum</name>
    <dbReference type="NCBI Taxonomy" id="296544"/>
    <lineage>
        <taxon>Bacteria</taxon>
        <taxon>Pseudomonadati</taxon>
        <taxon>Pseudomonadota</taxon>
        <taxon>Alphaproteobacteria</taxon>
        <taxon>Sphingomonadales</taxon>
        <taxon>Sphingomonadaceae</taxon>
        <taxon>Sphingomonas</taxon>
    </lineage>
</organism>
<evidence type="ECO:0000313" key="1">
    <source>
        <dbReference type="EMBL" id="BBF70586.1"/>
    </source>
</evidence>
<accession>A0ABM7G5I3</accession>
<sequence length="61" mass="7037">MLSNIASVEIPPIEETLIDWLRRQPADRLTDLDIEPGGIDDRTFYSRVARSVSFSSTSWRR</sequence>
<dbReference type="EMBL" id="AP018817">
    <property type="protein sequence ID" value="BBF70586.1"/>
    <property type="molecule type" value="Genomic_DNA"/>
</dbReference>
<gene>
    <name evidence="1" type="ORF">SBA_ch1_27860</name>
</gene>
<keyword evidence="2" id="KW-1185">Reference proteome</keyword>
<proteinExistence type="predicted"/>
<dbReference type="Proteomes" id="UP001059971">
    <property type="component" value="Chromosome 1"/>
</dbReference>
<evidence type="ECO:0000313" key="2">
    <source>
        <dbReference type="Proteomes" id="UP001059971"/>
    </source>
</evidence>
<name>A0ABM7G5I3_9SPHN</name>
<reference evidence="1" key="1">
    <citation type="submission" date="2018-07" db="EMBL/GenBank/DDBJ databases">
        <title>Complete genome sequence of Sphingomonas bisphenolicum strain AO1, a bisphenol A degradative bacterium isolated from Japanese farm field.</title>
        <authorList>
            <person name="Murakami M."/>
            <person name="Koh M."/>
            <person name="Koba S."/>
            <person name="Matsumura Y."/>
        </authorList>
    </citation>
    <scope>NUCLEOTIDE SEQUENCE</scope>
    <source>
        <strain evidence="1">AO1</strain>
    </source>
</reference>
<protein>
    <submittedName>
        <fullName evidence="1">Uncharacterized protein</fullName>
    </submittedName>
</protein>